<dbReference type="Gene3D" id="2.60.210.10">
    <property type="entry name" value="Apoptosis, Tumor Necrosis Factor Receptor Associated Protein 2, Chain A"/>
    <property type="match status" value="1"/>
</dbReference>
<evidence type="ECO:0000259" key="3">
    <source>
        <dbReference type="PROSITE" id="PS50144"/>
    </source>
</evidence>
<feature type="region of interest" description="Disordered" evidence="2">
    <location>
        <begin position="1016"/>
        <end position="1242"/>
    </location>
</feature>
<dbReference type="PANTHER" id="PTHR47477:SF8">
    <property type="entry name" value="TNF RECEPTOR-ASSOCIATED FACTOR HOMOLOG 1A"/>
    <property type="match status" value="1"/>
</dbReference>
<evidence type="ECO:0000313" key="4">
    <source>
        <dbReference type="EMBL" id="KAK9819464.1"/>
    </source>
</evidence>
<dbReference type="Proteomes" id="UP001438707">
    <property type="component" value="Unassembled WGS sequence"/>
</dbReference>
<evidence type="ECO:0000313" key="5">
    <source>
        <dbReference type="Proteomes" id="UP001438707"/>
    </source>
</evidence>
<feature type="compositionally biased region" description="Polar residues" evidence="2">
    <location>
        <begin position="887"/>
        <end position="905"/>
    </location>
</feature>
<feature type="compositionally biased region" description="Basic residues" evidence="2">
    <location>
        <begin position="470"/>
        <end position="481"/>
    </location>
</feature>
<feature type="compositionally biased region" description="Polar residues" evidence="2">
    <location>
        <begin position="598"/>
        <end position="608"/>
    </location>
</feature>
<dbReference type="AlphaFoldDB" id="A0AAW1QDL3"/>
<gene>
    <name evidence="4" type="ORF">WJX74_009144</name>
</gene>
<sequence>MTHARLREAMGAGAHGHKDKSPPTADGSLTPTPDTPESLELRNRQSPLECAGPSSSLLEDGSGQRPKELYGKFTWKIENFSEVSKRELRSAVFEVGQYKWYILVYPHGCDVSNHLSLFLCVADYDKLMPGWSHFAQFTIAVVNKDPKKSKYSDTLHRFSKKEHDWGWKKFMELSKVIEGFTIANTLVIKAQVQVIRDRMASPFRCLDPQYRRELVRVYLTNVEGICRRFAEEKRELLQRLHGDAAGLRSYWTSLEVTARRLSAAAPSARILKGLVKRFFSEKEVTSTLVMDALFCGCKAIEEASRQQGLADTDTAKGRGAGDATEGPAAVRLDASRARFCVTGDVLSALERAAGDSLPMGRDVNKASAAGLSGSSASSSAVAAGASAMRSSPDTDEYSQSCALRDERRLAELGRRVVQTFAFTEVILILQGRYKEAEALKRADALILEEEQNEREGAERQAARAAAERERRHRKRERRRARKEADGTRKEAASPVASEPADAAAEADERQLQQDLLSEQIRQNAARAHREHEAGLDQRRLDLQEAEEAELRAQARRRDSEGATTAGGSGESHLPNGYHRRRSPRRTASGALSDDDTPVSVSTHPSTDGSDPLTLRTLDSLDFNNEQEVLATVHLLRERIRTLEEGLSSKDEILAQQTARVQGLQGSLERAQAALHVAGKGSQSSGGSVLAQALHRQQSLEARLAQEQEAAGKLRQQLQATNASLGARTRAVDECEARIRRLTAEVAALTREVTAKDAEILALHQRSESCNGSSWHDRNAGAAASPKAAWRAKPGSLNGLDSISTAAIASSGGHLHGRLSNLSPASICSSATGTREPGSQPASPQASGEESASISMSPSRASSLDLSAGDMTPTRSGTPHHPHRRDAQLSQHTPSTLRDSIGSGTFPTDGGATNPGPPFGSVGPATSSQGGSGVPGSADADGRAESKGAQGQLGPHERRAFGSEIQVSQPGQQPPTNCGMIAALRGHSQVSPSIHPSASLCTPLAVTRSNSLPITGPMSIPGLLRPESLGQLTTGLSDRDQQPQQQRSGHPVREQVSTRQLPKQLPGILRDASQRSQNARGSKMRGSAHGPIGGGLSGGASGQRPDPSQSSIQDSHRAGSFPVLTELAGQAKGGSFLSAEGRVEMLRTTSEQLDMHRPHTPQPPAVSSRGPAAVQRAGAPVGTRQAPSDSSAVGRCAQPSNGTFVQQAKESSSGRVPFKTPDKSQRSDPSPPSVQDSPGLDDFAHMGLITDLLE</sequence>
<evidence type="ECO:0000256" key="2">
    <source>
        <dbReference type="SAM" id="MobiDB-lite"/>
    </source>
</evidence>
<evidence type="ECO:0000256" key="1">
    <source>
        <dbReference type="SAM" id="Coils"/>
    </source>
</evidence>
<feature type="region of interest" description="Disordered" evidence="2">
    <location>
        <begin position="1"/>
        <end position="63"/>
    </location>
</feature>
<feature type="compositionally biased region" description="Basic and acidic residues" evidence="2">
    <location>
        <begin position="482"/>
        <end position="491"/>
    </location>
</feature>
<reference evidence="4 5" key="1">
    <citation type="journal article" date="2024" name="Nat. Commun.">
        <title>Phylogenomics reveals the evolutionary origins of lichenization in chlorophyte algae.</title>
        <authorList>
            <person name="Puginier C."/>
            <person name="Libourel C."/>
            <person name="Otte J."/>
            <person name="Skaloud P."/>
            <person name="Haon M."/>
            <person name="Grisel S."/>
            <person name="Petersen M."/>
            <person name="Berrin J.G."/>
            <person name="Delaux P.M."/>
            <person name="Dal Grande F."/>
            <person name="Keller J."/>
        </authorList>
    </citation>
    <scope>NUCLEOTIDE SEQUENCE [LARGE SCALE GENOMIC DNA]</scope>
    <source>
        <strain evidence="4 5">SAG 2145</strain>
    </source>
</reference>
<dbReference type="InterPro" id="IPR008974">
    <property type="entry name" value="TRAF-like"/>
</dbReference>
<dbReference type="SUPFAM" id="SSF49599">
    <property type="entry name" value="TRAF domain-like"/>
    <property type="match status" value="1"/>
</dbReference>
<dbReference type="PROSITE" id="PS50144">
    <property type="entry name" value="MATH"/>
    <property type="match status" value="1"/>
</dbReference>
<feature type="compositionally biased region" description="Basic and acidic residues" evidence="2">
    <location>
        <begin position="453"/>
        <end position="469"/>
    </location>
</feature>
<comment type="caution">
    <text evidence="4">The sequence shown here is derived from an EMBL/GenBank/DDBJ whole genome shotgun (WGS) entry which is preliminary data.</text>
</comment>
<feature type="compositionally biased region" description="Polar residues" evidence="2">
    <location>
        <begin position="1197"/>
        <end position="1213"/>
    </location>
</feature>
<proteinExistence type="predicted"/>
<dbReference type="InterPro" id="IPR055327">
    <property type="entry name" value="TRAF1A/B"/>
</dbReference>
<feature type="compositionally biased region" description="Low complexity" evidence="2">
    <location>
        <begin position="492"/>
        <end position="503"/>
    </location>
</feature>
<feature type="compositionally biased region" description="Low complexity" evidence="2">
    <location>
        <begin position="845"/>
        <end position="862"/>
    </location>
</feature>
<dbReference type="SMART" id="SM00061">
    <property type="entry name" value="MATH"/>
    <property type="match status" value="1"/>
</dbReference>
<feature type="region of interest" description="Disordered" evidence="2">
    <location>
        <begin position="765"/>
        <end position="786"/>
    </location>
</feature>
<feature type="region of interest" description="Disordered" evidence="2">
    <location>
        <begin position="548"/>
        <end position="612"/>
    </location>
</feature>
<organism evidence="4 5">
    <name type="scientific">Apatococcus lobatus</name>
    <dbReference type="NCBI Taxonomy" id="904363"/>
    <lineage>
        <taxon>Eukaryota</taxon>
        <taxon>Viridiplantae</taxon>
        <taxon>Chlorophyta</taxon>
        <taxon>core chlorophytes</taxon>
        <taxon>Trebouxiophyceae</taxon>
        <taxon>Chlorellales</taxon>
        <taxon>Chlorellaceae</taxon>
        <taxon>Apatococcus</taxon>
    </lineage>
</organism>
<protein>
    <recommendedName>
        <fullName evidence="3">MATH domain-containing protein</fullName>
    </recommendedName>
</protein>
<accession>A0AAW1QDL3</accession>
<dbReference type="EMBL" id="JALJOS010000047">
    <property type="protein sequence ID" value="KAK9819464.1"/>
    <property type="molecule type" value="Genomic_DNA"/>
</dbReference>
<feature type="compositionally biased region" description="Basic and acidic residues" evidence="2">
    <location>
        <begin position="548"/>
        <end position="560"/>
    </location>
</feature>
<dbReference type="CDD" id="cd00121">
    <property type="entry name" value="MATH"/>
    <property type="match status" value="1"/>
</dbReference>
<name>A0AAW1QDL3_9CHLO</name>
<keyword evidence="1" id="KW-0175">Coiled coil</keyword>
<feature type="compositionally biased region" description="Gly residues" evidence="2">
    <location>
        <begin position="1090"/>
        <end position="1100"/>
    </location>
</feature>
<dbReference type="InterPro" id="IPR002083">
    <property type="entry name" value="MATH/TRAF_dom"/>
</dbReference>
<dbReference type="PANTHER" id="PTHR47477">
    <property type="entry name" value="TNF RECEPTOR-ASSOCIATED FACTOR HOMOLOG 1A"/>
    <property type="match status" value="1"/>
</dbReference>
<feature type="domain" description="MATH" evidence="3">
    <location>
        <begin position="70"/>
        <end position="192"/>
    </location>
</feature>
<keyword evidence="5" id="KW-1185">Reference proteome</keyword>
<feature type="region of interest" description="Disordered" evidence="2">
    <location>
        <begin position="451"/>
        <end position="510"/>
    </location>
</feature>
<feature type="coiled-coil region" evidence="1">
    <location>
        <begin position="653"/>
        <end position="758"/>
    </location>
</feature>
<feature type="region of interest" description="Disordered" evidence="2">
    <location>
        <begin position="825"/>
        <end position="954"/>
    </location>
</feature>
<dbReference type="Pfam" id="PF22486">
    <property type="entry name" value="MATH_2"/>
    <property type="match status" value="1"/>
</dbReference>